<gene>
    <name evidence="2" type="ORF">STCU_10491</name>
</gene>
<feature type="compositionally biased region" description="Low complexity" evidence="1">
    <location>
        <begin position="66"/>
        <end position="79"/>
    </location>
</feature>
<proteinExistence type="predicted"/>
<comment type="caution">
    <text evidence="2">The sequence shown here is derived from an EMBL/GenBank/DDBJ whole genome shotgun (WGS) entry which is preliminary data.</text>
</comment>
<dbReference type="Proteomes" id="UP000015354">
    <property type="component" value="Unassembled WGS sequence"/>
</dbReference>
<evidence type="ECO:0000313" key="2">
    <source>
        <dbReference type="EMBL" id="EPY17639.1"/>
    </source>
</evidence>
<feature type="region of interest" description="Disordered" evidence="1">
    <location>
        <begin position="1"/>
        <end position="84"/>
    </location>
</feature>
<accession>S9TLG5</accession>
<dbReference type="AlphaFoldDB" id="S9TLG5"/>
<protein>
    <submittedName>
        <fullName evidence="2">Uncharacterized protein</fullName>
    </submittedName>
</protein>
<sequence length="234" mass="24194">MGATDISYFEEAGQRDYEANAGRGGGTHGRKNAKGKGSATASRTAGGGSGATVSLVVEEPHAEPRAAPATTPATAPPTASSGGKKPYLSVNNALALLAFYIPFVEARYRFFRSKSTEAIAKLQTAPAPRAPAAPGPSGSTTGGSGRSTAGGGRRTSATAAAPPPQSEAMVWFARAEEAKQHLERLREVVAAWQREHAGDGEGELKERDVIIPPTALAHLTVRPAGSYFEKDAVL</sequence>
<evidence type="ECO:0000256" key="1">
    <source>
        <dbReference type="SAM" id="MobiDB-lite"/>
    </source>
</evidence>
<feature type="region of interest" description="Disordered" evidence="1">
    <location>
        <begin position="123"/>
        <end position="166"/>
    </location>
</feature>
<evidence type="ECO:0000313" key="3">
    <source>
        <dbReference type="Proteomes" id="UP000015354"/>
    </source>
</evidence>
<reference evidence="2 3" key="1">
    <citation type="journal article" date="2013" name="PLoS ONE">
        <title>Predicting the Proteins of Angomonas deanei, Strigomonas culicis and Their Respective Endosymbionts Reveals New Aspects of the Trypanosomatidae Family.</title>
        <authorList>
            <person name="Motta M.C."/>
            <person name="Martins A.C."/>
            <person name="de Souza S.S."/>
            <person name="Catta-Preta C.M."/>
            <person name="Silva R."/>
            <person name="Klein C.C."/>
            <person name="de Almeida L.G."/>
            <person name="de Lima Cunha O."/>
            <person name="Ciapina L.P."/>
            <person name="Brocchi M."/>
            <person name="Colabardini A.C."/>
            <person name="de Araujo Lima B."/>
            <person name="Machado C.R."/>
            <person name="de Almeida Soares C.M."/>
            <person name="Probst C.M."/>
            <person name="de Menezes C.B."/>
            <person name="Thompson C.E."/>
            <person name="Bartholomeu D.C."/>
            <person name="Gradia D.F."/>
            <person name="Pavoni D.P."/>
            <person name="Grisard E.C."/>
            <person name="Fantinatti-Garboggini F."/>
            <person name="Marchini F.K."/>
            <person name="Rodrigues-Luiz G.F."/>
            <person name="Wagner G."/>
            <person name="Goldman G.H."/>
            <person name="Fietto J.L."/>
            <person name="Elias M.C."/>
            <person name="Goldman M.H."/>
            <person name="Sagot M.F."/>
            <person name="Pereira M."/>
            <person name="Stoco P.H."/>
            <person name="de Mendonca-Neto R.P."/>
            <person name="Teixeira S.M."/>
            <person name="Maciel T.E."/>
            <person name="de Oliveira Mendes T.A."/>
            <person name="Urmenyi T.P."/>
            <person name="de Souza W."/>
            <person name="Schenkman S."/>
            <person name="de Vasconcelos A.T."/>
        </authorList>
    </citation>
    <scope>NUCLEOTIDE SEQUENCE [LARGE SCALE GENOMIC DNA]</scope>
</reference>
<feature type="compositionally biased region" description="Gly residues" evidence="1">
    <location>
        <begin position="140"/>
        <end position="153"/>
    </location>
</feature>
<name>S9TLG5_9TRYP</name>
<feature type="compositionally biased region" description="Low complexity" evidence="1">
    <location>
        <begin position="35"/>
        <end position="44"/>
    </location>
</feature>
<organism evidence="2 3">
    <name type="scientific">Strigomonas culicis</name>
    <dbReference type="NCBI Taxonomy" id="28005"/>
    <lineage>
        <taxon>Eukaryota</taxon>
        <taxon>Discoba</taxon>
        <taxon>Euglenozoa</taxon>
        <taxon>Kinetoplastea</taxon>
        <taxon>Metakinetoplastina</taxon>
        <taxon>Trypanosomatida</taxon>
        <taxon>Trypanosomatidae</taxon>
        <taxon>Strigomonadinae</taxon>
        <taxon>Strigomonas</taxon>
    </lineage>
</organism>
<dbReference type="EMBL" id="ATMH01010375">
    <property type="protein sequence ID" value="EPY17639.1"/>
    <property type="molecule type" value="Genomic_DNA"/>
</dbReference>
<keyword evidence="3" id="KW-1185">Reference proteome</keyword>